<evidence type="ECO:0000313" key="2">
    <source>
        <dbReference type="Proteomes" id="UP000224567"/>
    </source>
</evidence>
<name>A0A2G2X2E2_CAPBA</name>
<evidence type="ECO:0000313" key="1">
    <source>
        <dbReference type="EMBL" id="PHT51664.1"/>
    </source>
</evidence>
<protein>
    <recommendedName>
        <fullName evidence="3">Ubiquitin-like protease family profile domain-containing protein</fullName>
    </recommendedName>
</protein>
<keyword evidence="2" id="KW-1185">Reference proteome</keyword>
<gene>
    <name evidence="1" type="ORF">CQW23_06126</name>
</gene>
<dbReference type="OrthoDB" id="1680482at2759"/>
<dbReference type="Gene3D" id="3.40.395.10">
    <property type="entry name" value="Adenoviral Proteinase, Chain A"/>
    <property type="match status" value="1"/>
</dbReference>
<accession>A0A2G2X2E2</accession>
<sequence>MNTGRRNVSKEMIQILIALLLKSWSKPSALTVILESLFGKYLDSPEDNNARFQMKIVYDLLKSRFMYENKDKMDEVWINYYGMPFVQTLSDPKVVDGIKIKLFGTNRRKIILEGGLIVVDDGSGSGAAVRSNDAHLTIFETTSHYNYDHTSCTNFSSNFATSSEVLHTNVKTARISYPYTPLEIKVAKRRRKDIFKASSSIKKSKIAMPLSLSCTVVQCVRATGEQHELNKVNVTIEATAEEHNITVDNSLTTFREKEKVEPVSSGERKNYLFEGFNISDESPKKLTQLINDYSELIVDGLLKHHASRSSSEIQKLDKILPTYLDMSDFLDQKVRTDRSTIEAYRDKMGNSFDVQYVEKIAQQTIGNLDCDLFVAAYAEYLSDGLQVPNDGLDAELLYKMYASLLWKYRETKAQKLYTSDIKDPRRPKLNFIVPDEEQLFHIE</sequence>
<dbReference type="PANTHER" id="PTHR33022:SF13">
    <property type="entry name" value="UBIQUITIN-LIKE PROTEASE FAMILY PROFILE DOMAIN-CONTAINING PROTEIN"/>
    <property type="match status" value="1"/>
</dbReference>
<reference evidence="1 2" key="1">
    <citation type="journal article" date="2017" name="Genome Biol.">
        <title>New reference genome sequences of hot pepper reveal the massive evolution of plant disease-resistance genes by retroduplication.</title>
        <authorList>
            <person name="Kim S."/>
            <person name="Park J."/>
            <person name="Yeom S.I."/>
            <person name="Kim Y.M."/>
            <person name="Seo E."/>
            <person name="Kim K.T."/>
            <person name="Kim M.S."/>
            <person name="Lee J.M."/>
            <person name="Cheong K."/>
            <person name="Shin H.S."/>
            <person name="Kim S.B."/>
            <person name="Han K."/>
            <person name="Lee J."/>
            <person name="Park M."/>
            <person name="Lee H.A."/>
            <person name="Lee H.Y."/>
            <person name="Lee Y."/>
            <person name="Oh S."/>
            <person name="Lee J.H."/>
            <person name="Choi E."/>
            <person name="Choi E."/>
            <person name="Lee S.E."/>
            <person name="Jeon J."/>
            <person name="Kim H."/>
            <person name="Choi G."/>
            <person name="Song H."/>
            <person name="Lee J."/>
            <person name="Lee S.C."/>
            <person name="Kwon J.K."/>
            <person name="Lee H.Y."/>
            <person name="Koo N."/>
            <person name="Hong Y."/>
            <person name="Kim R.W."/>
            <person name="Kang W.H."/>
            <person name="Huh J.H."/>
            <person name="Kang B.C."/>
            <person name="Yang T.J."/>
            <person name="Lee Y.H."/>
            <person name="Bennetzen J.L."/>
            <person name="Choi D."/>
        </authorList>
    </citation>
    <scope>NUCLEOTIDE SEQUENCE [LARGE SCALE GENOMIC DNA]</scope>
    <source>
        <strain evidence="2">cv. PBC81</strain>
    </source>
</reference>
<dbReference type="Proteomes" id="UP000224567">
    <property type="component" value="Unassembled WGS sequence"/>
</dbReference>
<dbReference type="PANTHER" id="PTHR33022">
    <property type="entry name" value="DUF1985 DOMAIN-CONTAINING PROTEIN"/>
    <property type="match status" value="1"/>
</dbReference>
<dbReference type="AlphaFoldDB" id="A0A2G2X2E2"/>
<comment type="caution">
    <text evidence="1">The sequence shown here is derived from an EMBL/GenBank/DDBJ whole genome shotgun (WGS) entry which is preliminary data.</text>
</comment>
<reference evidence="2" key="2">
    <citation type="journal article" date="2017" name="J. Anim. Genet.">
        <title>Multiple reference genome sequences of hot pepper reveal the massive evolution of plant disease resistance genes by retroduplication.</title>
        <authorList>
            <person name="Kim S."/>
            <person name="Park J."/>
            <person name="Yeom S.-I."/>
            <person name="Kim Y.-M."/>
            <person name="Seo E."/>
            <person name="Kim K.-T."/>
            <person name="Kim M.-S."/>
            <person name="Lee J.M."/>
            <person name="Cheong K."/>
            <person name="Shin H.-S."/>
            <person name="Kim S.-B."/>
            <person name="Han K."/>
            <person name="Lee J."/>
            <person name="Park M."/>
            <person name="Lee H.-A."/>
            <person name="Lee H.-Y."/>
            <person name="Lee Y."/>
            <person name="Oh S."/>
            <person name="Lee J.H."/>
            <person name="Choi E."/>
            <person name="Choi E."/>
            <person name="Lee S.E."/>
            <person name="Jeon J."/>
            <person name="Kim H."/>
            <person name="Choi G."/>
            <person name="Song H."/>
            <person name="Lee J."/>
            <person name="Lee S.-C."/>
            <person name="Kwon J.-K."/>
            <person name="Lee H.-Y."/>
            <person name="Koo N."/>
            <person name="Hong Y."/>
            <person name="Kim R.W."/>
            <person name="Kang W.-H."/>
            <person name="Huh J.H."/>
            <person name="Kang B.-C."/>
            <person name="Yang T.-J."/>
            <person name="Lee Y.-H."/>
            <person name="Bennetzen J.L."/>
            <person name="Choi D."/>
        </authorList>
    </citation>
    <scope>NUCLEOTIDE SEQUENCE [LARGE SCALE GENOMIC DNA]</scope>
    <source>
        <strain evidence="2">cv. PBC81</strain>
    </source>
</reference>
<proteinExistence type="predicted"/>
<evidence type="ECO:0008006" key="3">
    <source>
        <dbReference type="Google" id="ProtNLM"/>
    </source>
</evidence>
<organism evidence="1 2">
    <name type="scientific">Capsicum baccatum</name>
    <name type="common">Peruvian pepper</name>
    <dbReference type="NCBI Taxonomy" id="33114"/>
    <lineage>
        <taxon>Eukaryota</taxon>
        <taxon>Viridiplantae</taxon>
        <taxon>Streptophyta</taxon>
        <taxon>Embryophyta</taxon>
        <taxon>Tracheophyta</taxon>
        <taxon>Spermatophyta</taxon>
        <taxon>Magnoliopsida</taxon>
        <taxon>eudicotyledons</taxon>
        <taxon>Gunneridae</taxon>
        <taxon>Pentapetalae</taxon>
        <taxon>asterids</taxon>
        <taxon>lamiids</taxon>
        <taxon>Solanales</taxon>
        <taxon>Solanaceae</taxon>
        <taxon>Solanoideae</taxon>
        <taxon>Capsiceae</taxon>
        <taxon>Capsicum</taxon>
    </lineage>
</organism>
<dbReference type="EMBL" id="MLFT02000003">
    <property type="protein sequence ID" value="PHT51664.1"/>
    <property type="molecule type" value="Genomic_DNA"/>
</dbReference>